<proteinExistence type="predicted"/>
<evidence type="ECO:0000313" key="1">
    <source>
        <dbReference type="EMBL" id="CAK8687656.1"/>
    </source>
</evidence>
<dbReference type="EMBL" id="CAWYQH010000105">
    <property type="protein sequence ID" value="CAK8687656.1"/>
    <property type="molecule type" value="Genomic_DNA"/>
</dbReference>
<comment type="caution">
    <text evidence="1">The sequence shown here is derived from an EMBL/GenBank/DDBJ whole genome shotgun (WGS) entry which is preliminary data.</text>
</comment>
<name>A0ABP0G756_CLALP</name>
<protein>
    <submittedName>
        <fullName evidence="1">Uncharacterized protein</fullName>
    </submittedName>
</protein>
<reference evidence="1 2" key="1">
    <citation type="submission" date="2024-02" db="EMBL/GenBank/DDBJ databases">
        <authorList>
            <person name="Daric V."/>
            <person name="Darras S."/>
        </authorList>
    </citation>
    <scope>NUCLEOTIDE SEQUENCE [LARGE SCALE GENOMIC DNA]</scope>
</reference>
<evidence type="ECO:0000313" key="2">
    <source>
        <dbReference type="Proteomes" id="UP001642483"/>
    </source>
</evidence>
<organism evidence="1 2">
    <name type="scientific">Clavelina lepadiformis</name>
    <name type="common">Light-bulb sea squirt</name>
    <name type="synonym">Ascidia lepadiformis</name>
    <dbReference type="NCBI Taxonomy" id="159417"/>
    <lineage>
        <taxon>Eukaryota</taxon>
        <taxon>Metazoa</taxon>
        <taxon>Chordata</taxon>
        <taxon>Tunicata</taxon>
        <taxon>Ascidiacea</taxon>
        <taxon>Aplousobranchia</taxon>
        <taxon>Clavelinidae</taxon>
        <taxon>Clavelina</taxon>
    </lineage>
</organism>
<sequence>MTTANTQRNSKEKRIFGEAVKMTASGRWGHIATPAILALSRSSLLNGVSRRVALETEKG</sequence>
<accession>A0ABP0G756</accession>
<keyword evidence="2" id="KW-1185">Reference proteome</keyword>
<dbReference type="Proteomes" id="UP001642483">
    <property type="component" value="Unassembled WGS sequence"/>
</dbReference>
<gene>
    <name evidence="1" type="ORF">CVLEPA_LOCUS19721</name>
</gene>